<reference evidence="2" key="1">
    <citation type="submission" date="2017-02" db="UniProtKB">
        <authorList>
            <consortium name="WormBaseParasite"/>
        </authorList>
    </citation>
    <scope>IDENTIFICATION</scope>
</reference>
<dbReference type="GO" id="GO:0004190">
    <property type="term" value="F:aspartic-type endopeptidase activity"/>
    <property type="evidence" value="ECO:0007669"/>
    <property type="project" value="InterPro"/>
</dbReference>
<name>A0A0N5C3I9_STREA</name>
<dbReference type="InterPro" id="IPR021109">
    <property type="entry name" value="Peptidase_aspartic_dom_sf"/>
</dbReference>
<dbReference type="STRING" id="174720.A0A0N5C3I9"/>
<dbReference type="GO" id="GO:0006508">
    <property type="term" value="P:proteolysis"/>
    <property type="evidence" value="ECO:0007669"/>
    <property type="project" value="InterPro"/>
</dbReference>
<evidence type="ECO:0000313" key="2">
    <source>
        <dbReference type="WBParaSite" id="SPAL_0001253400.1"/>
    </source>
</evidence>
<dbReference type="AlphaFoldDB" id="A0A0N5C3I9"/>
<dbReference type="SUPFAM" id="SSF50630">
    <property type="entry name" value="Acid proteases"/>
    <property type="match status" value="1"/>
</dbReference>
<accession>A0A0N5C3I9</accession>
<sequence>MDFGAKLIALAMSKGYNMEVPPIESIKTESADAQQRGMFLADICDATGEIDLNKLLMQIKTCNPQNSPTLAEHMPLIFTLAYKYGCLKRRMKDGTKCSSKEKVDLPVLQPYDDKNPREFLEKFEMRYGVLETTSQHQLFKEYLSGGALIAYKALKIEDYNNFKEFADAWIENYKPNFSNKRREIILEQLLIKNSRKADSPIQYINRLQGWINELSELRHLPDSEIAKYWLAAAKGLKRYDEIFDYYCSSNRENSLLKAKVLAALKKETQRDSTYKKENTGPSTTKKDFRKKVNLIECDKPIDISDDDNKILNVYRLVLNGKKSVVVCNVQGKESNCLLDSGAEVSLITISKVKEIHPLPVVKKNPRIIVSDVQNQPLHLLGSVELLVEDILVSMLVVQSLNNIDAILGTNALSKSPVLQSKLQKLWSVNNISPDTTVEKLLSNYDVVASSGFHKPSSKIPPITFELLDERPVQQKSRPISVAVFQDLQVKIKEMKQMGVIVESESSY</sequence>
<proteinExistence type="predicted"/>
<dbReference type="WBParaSite" id="SPAL_0001253400.1">
    <property type="protein sequence ID" value="SPAL_0001253400.1"/>
    <property type="gene ID" value="SPAL_0001253400"/>
</dbReference>
<dbReference type="Gene3D" id="2.40.70.10">
    <property type="entry name" value="Acid Proteases"/>
    <property type="match status" value="1"/>
</dbReference>
<dbReference type="CDD" id="cd00303">
    <property type="entry name" value="retropepsin_like"/>
    <property type="match status" value="1"/>
</dbReference>
<evidence type="ECO:0000313" key="1">
    <source>
        <dbReference type="Proteomes" id="UP000046392"/>
    </source>
</evidence>
<dbReference type="Proteomes" id="UP000046392">
    <property type="component" value="Unplaced"/>
</dbReference>
<dbReference type="InterPro" id="IPR001969">
    <property type="entry name" value="Aspartic_peptidase_AS"/>
</dbReference>
<organism evidence="1 2">
    <name type="scientific">Strongyloides papillosus</name>
    <name type="common">Intestinal threadworm</name>
    <dbReference type="NCBI Taxonomy" id="174720"/>
    <lineage>
        <taxon>Eukaryota</taxon>
        <taxon>Metazoa</taxon>
        <taxon>Ecdysozoa</taxon>
        <taxon>Nematoda</taxon>
        <taxon>Chromadorea</taxon>
        <taxon>Rhabditida</taxon>
        <taxon>Tylenchina</taxon>
        <taxon>Panagrolaimomorpha</taxon>
        <taxon>Strongyloidoidea</taxon>
        <taxon>Strongyloididae</taxon>
        <taxon>Strongyloides</taxon>
    </lineage>
</organism>
<keyword evidence="1" id="KW-1185">Reference proteome</keyword>
<protein>
    <submittedName>
        <fullName evidence="2">Peptidase A2 domain-containing protein</fullName>
    </submittedName>
</protein>
<dbReference type="PROSITE" id="PS00141">
    <property type="entry name" value="ASP_PROTEASE"/>
    <property type="match status" value="1"/>
</dbReference>